<gene>
    <name evidence="2" type="ORF">LO744_01180</name>
</gene>
<organism evidence="2 3">
    <name type="scientific">Chryseobacterium turcicum</name>
    <dbReference type="NCBI Taxonomy" id="2898076"/>
    <lineage>
        <taxon>Bacteria</taxon>
        <taxon>Pseudomonadati</taxon>
        <taxon>Bacteroidota</taxon>
        <taxon>Flavobacteriia</taxon>
        <taxon>Flavobacteriales</taxon>
        <taxon>Weeksellaceae</taxon>
        <taxon>Chryseobacterium group</taxon>
        <taxon>Chryseobacterium</taxon>
    </lineage>
</organism>
<dbReference type="Proteomes" id="UP001108025">
    <property type="component" value="Unassembled WGS sequence"/>
</dbReference>
<accession>A0A9Q3V1D4</accession>
<keyword evidence="1" id="KW-1133">Transmembrane helix</keyword>
<feature type="transmembrane region" description="Helical" evidence="1">
    <location>
        <begin position="108"/>
        <end position="128"/>
    </location>
</feature>
<evidence type="ECO:0000313" key="3">
    <source>
        <dbReference type="Proteomes" id="UP001108025"/>
    </source>
</evidence>
<proteinExistence type="predicted"/>
<name>A0A9Q3V1D4_9FLAO</name>
<dbReference type="EMBL" id="JAJNAY010000001">
    <property type="protein sequence ID" value="MCD1115491.1"/>
    <property type="molecule type" value="Genomic_DNA"/>
</dbReference>
<sequence>MKNFDLDNLERKNIYKTPENLFENIQEKVLSERKGFDLDTLERKNIYKTPENLFQNIQDKVLSEVKDFNLEKLERKNIYTVSENMFENIQNRVMSEIKKDKKAPIFKLNWAYAAAASLALIFGVTFVYEINSDSSANGNIKDSYANSITLPKKESQIAYETLASDLTSVENPNQRIDKQVSIKPMVSQVIHNDSRKQNKKAVKTANEIHMNEYLESLNNSEIAELANNSSQDVYLDLYN</sequence>
<protein>
    <submittedName>
        <fullName evidence="2">Uncharacterized protein</fullName>
    </submittedName>
</protein>
<keyword evidence="3" id="KW-1185">Reference proteome</keyword>
<evidence type="ECO:0000256" key="1">
    <source>
        <dbReference type="SAM" id="Phobius"/>
    </source>
</evidence>
<evidence type="ECO:0000313" key="2">
    <source>
        <dbReference type="EMBL" id="MCD1115491.1"/>
    </source>
</evidence>
<reference evidence="2" key="1">
    <citation type="submission" date="2021-11" db="EMBL/GenBank/DDBJ databases">
        <title>Description of novel Chryseobacterium species.</title>
        <authorList>
            <person name="Saticioglu I.B."/>
            <person name="Ay H."/>
            <person name="Altun S."/>
            <person name="Duman M."/>
        </authorList>
    </citation>
    <scope>NUCLEOTIDE SEQUENCE</scope>
    <source>
        <strain evidence="2">C-17</strain>
    </source>
</reference>
<dbReference type="RefSeq" id="WP_230666567.1">
    <property type="nucleotide sequence ID" value="NZ_JAJNAY010000001.1"/>
</dbReference>
<keyword evidence="1" id="KW-0472">Membrane</keyword>
<dbReference type="AlphaFoldDB" id="A0A9Q3V1D4"/>
<keyword evidence="1" id="KW-0812">Transmembrane</keyword>
<comment type="caution">
    <text evidence="2">The sequence shown here is derived from an EMBL/GenBank/DDBJ whole genome shotgun (WGS) entry which is preliminary data.</text>
</comment>